<accession>A0A835BXQ7</accession>
<dbReference type="GO" id="GO:0052381">
    <property type="term" value="F:tRNA dimethylallyltransferase activity"/>
    <property type="evidence" value="ECO:0007669"/>
    <property type="project" value="TreeGrafter"/>
</dbReference>
<dbReference type="Gene3D" id="1.10.287.890">
    <property type="entry name" value="Crystal structure of tRNA isopentenylpyrophosphate transferase (bh2366) domain"/>
    <property type="match status" value="1"/>
</dbReference>
<dbReference type="Pfam" id="PF01715">
    <property type="entry name" value="IPPT"/>
    <property type="match status" value="2"/>
</dbReference>
<evidence type="ECO:0000256" key="4">
    <source>
        <dbReference type="ARBA" id="ARBA00022741"/>
    </source>
</evidence>
<dbReference type="GO" id="GO:0052622">
    <property type="term" value="F:ATP/ADP dimethylallyltransferase activity"/>
    <property type="evidence" value="ECO:0007669"/>
    <property type="project" value="UniProtKB-EC"/>
</dbReference>
<dbReference type="FunFam" id="1.10.287.890:FF:000002">
    <property type="entry name" value="Adenylate isopentenyltransferase 5, chloroplastic"/>
    <property type="match status" value="1"/>
</dbReference>
<comment type="catalytic activity">
    <reaction evidence="7">
        <text>dimethylallyl diphosphate + ATP = N(6)-(dimethylallyl)adenosine 5'-triphosphate + diphosphate</text>
        <dbReference type="Rhea" id="RHEA:36331"/>
        <dbReference type="ChEBI" id="CHEBI:30616"/>
        <dbReference type="ChEBI" id="CHEBI:33019"/>
        <dbReference type="ChEBI" id="CHEBI:57623"/>
        <dbReference type="ChEBI" id="CHEBI:73532"/>
        <dbReference type="EC" id="2.5.1.112"/>
    </reaction>
</comment>
<evidence type="ECO:0000256" key="7">
    <source>
        <dbReference type="ARBA" id="ARBA00051744"/>
    </source>
</evidence>
<comment type="caution">
    <text evidence="11">The sequence shown here is derived from an EMBL/GenBank/DDBJ whole genome shotgun (WGS) entry which is preliminary data.</text>
</comment>
<dbReference type="GO" id="GO:0009691">
    <property type="term" value="P:cytokinin biosynthetic process"/>
    <property type="evidence" value="ECO:0007669"/>
    <property type="project" value="UniProtKB-KW"/>
</dbReference>
<evidence type="ECO:0000313" key="12">
    <source>
        <dbReference type="Proteomes" id="UP000636709"/>
    </source>
</evidence>
<evidence type="ECO:0000256" key="1">
    <source>
        <dbReference type="ARBA" id="ARBA00005842"/>
    </source>
</evidence>
<dbReference type="InterPro" id="IPR027417">
    <property type="entry name" value="P-loop_NTPase"/>
</dbReference>
<comment type="function">
    <text evidence="9">Involved in cytokinin biosynthesis. Catalyzes the transfer of an isopentenyl group from dimethylallyl diphosphate (DMAPP) to ATP and ADP.</text>
</comment>
<name>A0A835BXQ7_9POAL</name>
<dbReference type="EMBL" id="JACEFO010001732">
    <property type="protein sequence ID" value="KAF8715437.1"/>
    <property type="molecule type" value="Genomic_DNA"/>
</dbReference>
<dbReference type="GO" id="GO:0005524">
    <property type="term" value="F:ATP binding"/>
    <property type="evidence" value="ECO:0007669"/>
    <property type="project" value="UniProtKB-KW"/>
</dbReference>
<protein>
    <recommendedName>
        <fullName evidence="10">adenylate dimethylallyltransferase (ADP/ATP-dependent)</fullName>
        <ecNumber evidence="10">2.5.1.112</ecNumber>
    </recommendedName>
</protein>
<keyword evidence="2" id="KW-0808">Transferase</keyword>
<evidence type="ECO:0000256" key="3">
    <source>
        <dbReference type="ARBA" id="ARBA00022712"/>
    </source>
</evidence>
<dbReference type="OrthoDB" id="775260at2759"/>
<evidence type="ECO:0000256" key="9">
    <source>
        <dbReference type="ARBA" id="ARBA00055191"/>
    </source>
</evidence>
<reference evidence="11" key="1">
    <citation type="submission" date="2020-07" db="EMBL/GenBank/DDBJ databases">
        <title>Genome sequence and genetic diversity analysis of an under-domesticated orphan crop, white fonio (Digitaria exilis).</title>
        <authorList>
            <person name="Bennetzen J.L."/>
            <person name="Chen S."/>
            <person name="Ma X."/>
            <person name="Wang X."/>
            <person name="Yssel A.E.J."/>
            <person name="Chaluvadi S.R."/>
            <person name="Johnson M."/>
            <person name="Gangashetty P."/>
            <person name="Hamidou F."/>
            <person name="Sanogo M.D."/>
            <person name="Zwaenepoel A."/>
            <person name="Wallace J."/>
            <person name="Van De Peer Y."/>
            <person name="Van Deynze A."/>
        </authorList>
    </citation>
    <scope>NUCLEOTIDE SEQUENCE</scope>
    <source>
        <tissue evidence="11">Leaves</tissue>
    </source>
</reference>
<keyword evidence="4" id="KW-0547">Nucleotide-binding</keyword>
<dbReference type="PANTHER" id="PTHR11088">
    <property type="entry name" value="TRNA DIMETHYLALLYLTRANSFERASE"/>
    <property type="match status" value="1"/>
</dbReference>
<evidence type="ECO:0000256" key="2">
    <source>
        <dbReference type="ARBA" id="ARBA00022679"/>
    </source>
</evidence>
<keyword evidence="5" id="KW-0067">ATP-binding</keyword>
<keyword evidence="3" id="KW-0203">Cytokinin biosynthesis</keyword>
<dbReference type="SUPFAM" id="SSF52540">
    <property type="entry name" value="P-loop containing nucleoside triphosphate hydrolases"/>
    <property type="match status" value="1"/>
</dbReference>
<keyword evidence="6" id="KW-0809">Transit peptide</keyword>
<keyword evidence="12" id="KW-1185">Reference proteome</keyword>
<evidence type="ECO:0000256" key="6">
    <source>
        <dbReference type="ARBA" id="ARBA00022946"/>
    </source>
</evidence>
<evidence type="ECO:0000256" key="5">
    <source>
        <dbReference type="ARBA" id="ARBA00022840"/>
    </source>
</evidence>
<dbReference type="Gene3D" id="3.40.50.300">
    <property type="entry name" value="P-loop containing nucleotide triphosphate hydrolases"/>
    <property type="match status" value="1"/>
</dbReference>
<organism evidence="11 12">
    <name type="scientific">Digitaria exilis</name>
    <dbReference type="NCBI Taxonomy" id="1010633"/>
    <lineage>
        <taxon>Eukaryota</taxon>
        <taxon>Viridiplantae</taxon>
        <taxon>Streptophyta</taxon>
        <taxon>Embryophyta</taxon>
        <taxon>Tracheophyta</taxon>
        <taxon>Spermatophyta</taxon>
        <taxon>Magnoliopsida</taxon>
        <taxon>Liliopsida</taxon>
        <taxon>Poales</taxon>
        <taxon>Poaceae</taxon>
        <taxon>PACMAD clade</taxon>
        <taxon>Panicoideae</taxon>
        <taxon>Panicodae</taxon>
        <taxon>Paniceae</taxon>
        <taxon>Anthephorinae</taxon>
        <taxon>Digitaria</taxon>
    </lineage>
</organism>
<dbReference type="EC" id="2.5.1.112" evidence="10"/>
<dbReference type="InterPro" id="IPR039657">
    <property type="entry name" value="Dimethylallyltransferase"/>
</dbReference>
<evidence type="ECO:0000313" key="11">
    <source>
        <dbReference type="EMBL" id="KAF8715437.1"/>
    </source>
</evidence>
<comment type="similarity">
    <text evidence="1">Belongs to the IPP transferase family.</text>
</comment>
<sequence>MEHGRVAAAAAAAGKKPKVVFVLGATATGKSKLAIAIAARFDGEVINADKIQVHDGVPIITNKVTSEEAAGVPHHLLGVLPADADFTAGDFRREASAAVARVLSSGRLPVVAGGSNTYIEALVDGGAAAFRHAHDLLFLWVDVSGDHHELLEWYASARVDDMVARGLIDEARAAFVVSGDGAGDYTRGVRRAIGLPEMHEYLAAEEGKFAGEAELAAMLERAVGEIKRNTFRLARRQAEKIGRLSTLEGWDVRRIDVSPVLAARKGEGVECSEEMWKKVVWEPSEEMVRAFLEDDEEEEKTTTTKKKTAAADVVVDVVPKTVVAGGGGGDAAGVVATVATAAADVAI</sequence>
<gene>
    <name evidence="11" type="ORF">HU200_027086</name>
</gene>
<dbReference type="AlphaFoldDB" id="A0A835BXQ7"/>
<proteinExistence type="inferred from homology"/>
<dbReference type="PANTHER" id="PTHR11088:SF37">
    <property type="entry name" value="ADENYLATE ISOPENTENYLTRANSFERASE"/>
    <property type="match status" value="1"/>
</dbReference>
<dbReference type="Proteomes" id="UP000636709">
    <property type="component" value="Unassembled WGS sequence"/>
</dbReference>
<dbReference type="GO" id="GO:0009824">
    <property type="term" value="F:AMP dimethylallyltransferase activity"/>
    <property type="evidence" value="ECO:0007669"/>
    <property type="project" value="UniProtKB-ARBA"/>
</dbReference>
<dbReference type="GO" id="GO:0006400">
    <property type="term" value="P:tRNA modification"/>
    <property type="evidence" value="ECO:0007669"/>
    <property type="project" value="TreeGrafter"/>
</dbReference>
<evidence type="ECO:0000256" key="10">
    <source>
        <dbReference type="ARBA" id="ARBA00066838"/>
    </source>
</evidence>
<comment type="catalytic activity">
    <reaction evidence="8">
        <text>dimethylallyl diphosphate + ADP = N(6)-(dimethylallyl)adenosine 5'-diphosphate + diphosphate</text>
        <dbReference type="Rhea" id="RHEA:36327"/>
        <dbReference type="ChEBI" id="CHEBI:33019"/>
        <dbReference type="ChEBI" id="CHEBI:57623"/>
        <dbReference type="ChEBI" id="CHEBI:73533"/>
        <dbReference type="ChEBI" id="CHEBI:456216"/>
        <dbReference type="EC" id="2.5.1.112"/>
    </reaction>
</comment>
<dbReference type="GO" id="GO:0005739">
    <property type="term" value="C:mitochondrion"/>
    <property type="evidence" value="ECO:0007669"/>
    <property type="project" value="TreeGrafter"/>
</dbReference>
<evidence type="ECO:0000256" key="8">
    <source>
        <dbReference type="ARBA" id="ARBA00052386"/>
    </source>
</evidence>